<dbReference type="RefSeq" id="WP_048508272.1">
    <property type="nucleotide sequence ID" value="NZ_LFND01000006.1"/>
</dbReference>
<dbReference type="PANTHER" id="PTHR30203">
    <property type="entry name" value="OUTER MEMBRANE CATION EFFLUX PROTEIN"/>
    <property type="match status" value="1"/>
</dbReference>
<dbReference type="OrthoDB" id="9770517at2"/>
<evidence type="ECO:0000256" key="1">
    <source>
        <dbReference type="ARBA" id="ARBA00007613"/>
    </source>
</evidence>
<gene>
    <name evidence="2" type="ORF">ACM46_18240</name>
</gene>
<evidence type="ECO:0000313" key="3">
    <source>
        <dbReference type="Proteomes" id="UP000036261"/>
    </source>
</evidence>
<sequence>MKRLNHRNIGYGIAILSLMSCTIPKVTELKKAQTLPDELIKKEKASDADQFQQINLKSYFTDHHLLELFDKVVRANPDFQIAQQRVDIANSFLLRSKMDLLPSLEIGATASGDRYGKYTMEGVGNYDTNLSPNITEDQKINRDFTPNYWLGARSSWEIDAWGKLKNKKLAAQKKYLASTEGLRLLQVELFTDIANLYYQLVALDNRLAIYQKNYNLQQRAFEIVLAQREVGKATELAVQQFKAQNNNWLAEIEHIRVEIVTVEQAITTLTGSYGGDVRRGKLLMPTNMEILNKTINVESVIHSRPDVAANYYVLEASQADAKAARAAFYPKIDLGASFGLNSFSAGNFFSPASLAGQLLGGLMVPVFNKGQLKYEFKVAGKEQEIAFLNYQKSITTAFNELQSILKQTKIYERMLQLKSEEVGFLDRGVEVSNDLYLTGYANYFELINSQKSKLTAELDLLQFKHQNTRNNVLLFKALGGKLD</sequence>
<dbReference type="InterPro" id="IPR010131">
    <property type="entry name" value="MdtP/NodT-like"/>
</dbReference>
<reference evidence="2 3" key="1">
    <citation type="journal article" date="2013" name="Int. J. Syst. Evol. Microbiol.">
        <title>Chryseobacterium angstadtii sp. nov., isolated from a newt tank.</title>
        <authorList>
            <person name="Kirk K.E."/>
            <person name="Hoffman J.A."/>
            <person name="Smith K.A."/>
            <person name="Strahan B.L."/>
            <person name="Failor K.C."/>
            <person name="Krebs J.E."/>
            <person name="Gale A.N."/>
            <person name="Do T.D."/>
            <person name="Sontag T.C."/>
            <person name="Batties A.M."/>
            <person name="Mistiszyn K."/>
            <person name="Newman J.D."/>
        </authorList>
    </citation>
    <scope>NUCLEOTIDE SEQUENCE [LARGE SCALE GENOMIC DNA]</scope>
    <source>
        <strain evidence="2 3">KM</strain>
    </source>
</reference>
<dbReference type="EMBL" id="LFND01000006">
    <property type="protein sequence ID" value="KMQ60327.1"/>
    <property type="molecule type" value="Genomic_DNA"/>
</dbReference>
<accession>A0A0J7I213</accession>
<comment type="similarity">
    <text evidence="1">Belongs to the outer membrane factor (OMF) (TC 1.B.17) family.</text>
</comment>
<dbReference type="PROSITE" id="PS51257">
    <property type="entry name" value="PROKAR_LIPOPROTEIN"/>
    <property type="match status" value="1"/>
</dbReference>
<proteinExistence type="inferred from homology"/>
<dbReference type="Proteomes" id="UP000036261">
    <property type="component" value="Unassembled WGS sequence"/>
</dbReference>
<dbReference type="Gene3D" id="2.20.200.10">
    <property type="entry name" value="Outer membrane efflux proteins (OEP)"/>
    <property type="match status" value="1"/>
</dbReference>
<dbReference type="SUPFAM" id="SSF56954">
    <property type="entry name" value="Outer membrane efflux proteins (OEP)"/>
    <property type="match status" value="1"/>
</dbReference>
<keyword evidence="3" id="KW-1185">Reference proteome</keyword>
<dbReference type="InterPro" id="IPR003423">
    <property type="entry name" value="OMP_efflux"/>
</dbReference>
<dbReference type="PATRIC" id="fig|558151.6.peg.3856"/>
<dbReference type="GO" id="GO:0015562">
    <property type="term" value="F:efflux transmembrane transporter activity"/>
    <property type="evidence" value="ECO:0007669"/>
    <property type="project" value="InterPro"/>
</dbReference>
<name>A0A0J7I213_9FLAO</name>
<dbReference type="Gene3D" id="1.20.1600.10">
    <property type="entry name" value="Outer membrane efflux proteins (OEP)"/>
    <property type="match status" value="1"/>
</dbReference>
<evidence type="ECO:0000313" key="2">
    <source>
        <dbReference type="EMBL" id="KMQ60327.1"/>
    </source>
</evidence>
<dbReference type="AlphaFoldDB" id="A0A0J7I213"/>
<protein>
    <submittedName>
        <fullName evidence="2">RND transporter</fullName>
    </submittedName>
</protein>
<comment type="caution">
    <text evidence="2">The sequence shown here is derived from an EMBL/GenBank/DDBJ whole genome shotgun (WGS) entry which is preliminary data.</text>
</comment>
<dbReference type="STRING" id="558151.ACM46_18240"/>
<organism evidence="2 3">
    <name type="scientific">Chryseobacterium angstadtii</name>
    <dbReference type="NCBI Taxonomy" id="558151"/>
    <lineage>
        <taxon>Bacteria</taxon>
        <taxon>Pseudomonadati</taxon>
        <taxon>Bacteroidota</taxon>
        <taxon>Flavobacteriia</taxon>
        <taxon>Flavobacteriales</taxon>
        <taxon>Weeksellaceae</taxon>
        <taxon>Chryseobacterium group</taxon>
        <taxon>Chryseobacterium</taxon>
    </lineage>
</organism>
<dbReference type="Pfam" id="PF02321">
    <property type="entry name" value="OEP"/>
    <property type="match status" value="2"/>
</dbReference>
<dbReference type="PANTHER" id="PTHR30203:SF30">
    <property type="entry name" value="OUTER MEMBRANE PROTEIN-RELATED"/>
    <property type="match status" value="1"/>
</dbReference>